<organism evidence="2 3">
    <name type="scientific">Amedibacillus dolichus DSM 3991</name>
    <dbReference type="NCBI Taxonomy" id="428127"/>
    <lineage>
        <taxon>Bacteria</taxon>
        <taxon>Bacillati</taxon>
        <taxon>Bacillota</taxon>
        <taxon>Erysipelotrichia</taxon>
        <taxon>Erysipelotrichales</taxon>
        <taxon>Erysipelotrichaceae</taxon>
        <taxon>Amedibacillus</taxon>
    </lineage>
</organism>
<dbReference type="AlphaFoldDB" id="A8RCV3"/>
<dbReference type="GO" id="GO:0006281">
    <property type="term" value="P:DNA repair"/>
    <property type="evidence" value="ECO:0007669"/>
    <property type="project" value="InterPro"/>
</dbReference>
<protein>
    <submittedName>
        <fullName evidence="2">Crossover junction endodeoxyribonuclease RusA</fullName>
        <ecNumber evidence="2">3.1.22.4</ecNumber>
    </submittedName>
</protein>
<dbReference type="HOGENOM" id="CLU_124338_1_0_9"/>
<name>A8RCV3_9FIRM</name>
<dbReference type="STRING" id="428127.EUBDOL_01511"/>
<evidence type="ECO:0000313" key="3">
    <source>
        <dbReference type="Proteomes" id="UP000004090"/>
    </source>
</evidence>
<dbReference type="GO" id="GO:0006310">
    <property type="term" value="P:DNA recombination"/>
    <property type="evidence" value="ECO:0007669"/>
    <property type="project" value="InterPro"/>
</dbReference>
<evidence type="ECO:0000256" key="1">
    <source>
        <dbReference type="SAM" id="MobiDB-lite"/>
    </source>
</evidence>
<dbReference type="InterPro" id="IPR036614">
    <property type="entry name" value="RusA-like_sf"/>
</dbReference>
<sequence length="143" mass="16240">MTTFSFTVPGKPFGKQRPKATRRGVHASVYTPKETVNYENLVVAMFKQKYPLDKPIDGEVRGTIRAFYQIPQSKSKKVKERMLNGEIKPMVKPDLDNIQKVIYDALNGIAYTDDSHIIAMRCAKFYSDVPRVEVLIEGAVNDE</sequence>
<proteinExistence type="predicted"/>
<dbReference type="eggNOG" id="COG4570">
    <property type="taxonomic scope" value="Bacteria"/>
</dbReference>
<dbReference type="Gene3D" id="3.30.1330.70">
    <property type="entry name" value="Holliday junction resolvase RusA"/>
    <property type="match status" value="1"/>
</dbReference>
<evidence type="ECO:0000313" key="2">
    <source>
        <dbReference type="EMBL" id="EDP10912.1"/>
    </source>
</evidence>
<reference evidence="2 3" key="1">
    <citation type="submission" date="2007-09" db="EMBL/GenBank/DDBJ databases">
        <title>Draft genome sequence of Eubacterium dolichum (DSM 3991).</title>
        <authorList>
            <person name="Sudarsanam P."/>
            <person name="Ley R."/>
            <person name="Guruge J."/>
            <person name="Turnbaugh P.J."/>
            <person name="Mahowald M."/>
            <person name="Liep D."/>
            <person name="Gordon J."/>
        </authorList>
    </citation>
    <scope>NUCLEOTIDE SEQUENCE [LARGE SCALE GENOMIC DNA]</scope>
    <source>
        <strain evidence="2 3">DSM 3991</strain>
    </source>
</reference>
<feature type="region of interest" description="Disordered" evidence="1">
    <location>
        <begin position="1"/>
        <end position="20"/>
    </location>
</feature>
<dbReference type="GO" id="GO:0000287">
    <property type="term" value="F:magnesium ion binding"/>
    <property type="evidence" value="ECO:0007669"/>
    <property type="project" value="InterPro"/>
</dbReference>
<accession>A8RCV3</accession>
<dbReference type="GeneID" id="92793650"/>
<dbReference type="EMBL" id="ABAW02000021">
    <property type="protein sequence ID" value="EDP10912.1"/>
    <property type="molecule type" value="Genomic_DNA"/>
</dbReference>
<reference evidence="2 3" key="2">
    <citation type="submission" date="2007-09" db="EMBL/GenBank/DDBJ databases">
        <authorList>
            <person name="Fulton L."/>
            <person name="Clifton S."/>
            <person name="Fulton B."/>
            <person name="Xu J."/>
            <person name="Minx P."/>
            <person name="Pepin K.H."/>
            <person name="Johnson M."/>
            <person name="Thiruvilangam P."/>
            <person name="Bhonagiri V."/>
            <person name="Nash W.E."/>
            <person name="Mardis E.R."/>
            <person name="Wilson R.K."/>
        </authorList>
    </citation>
    <scope>NUCLEOTIDE SEQUENCE [LARGE SCALE GENOMIC DNA]</scope>
    <source>
        <strain evidence="2 3">DSM 3991</strain>
    </source>
</reference>
<dbReference type="Pfam" id="PF05866">
    <property type="entry name" value="RusA"/>
    <property type="match status" value="1"/>
</dbReference>
<dbReference type="SUPFAM" id="SSF103084">
    <property type="entry name" value="Holliday junction resolvase RusA"/>
    <property type="match status" value="1"/>
</dbReference>
<keyword evidence="2" id="KW-0378">Hydrolase</keyword>
<dbReference type="RefSeq" id="WP_004799993.1">
    <property type="nucleotide sequence ID" value="NZ_DS483476.1"/>
</dbReference>
<dbReference type="Proteomes" id="UP000004090">
    <property type="component" value="Unassembled WGS sequence"/>
</dbReference>
<comment type="caution">
    <text evidence="2">The sequence shown here is derived from an EMBL/GenBank/DDBJ whole genome shotgun (WGS) entry which is preliminary data.</text>
</comment>
<gene>
    <name evidence="2" type="primary">rusA</name>
    <name evidence="2" type="ORF">EUBDOL_01511</name>
</gene>
<dbReference type="InterPro" id="IPR008822">
    <property type="entry name" value="Endonuclease_RusA-like"/>
</dbReference>
<dbReference type="GO" id="GO:0016787">
    <property type="term" value="F:hydrolase activity"/>
    <property type="evidence" value="ECO:0007669"/>
    <property type="project" value="UniProtKB-KW"/>
</dbReference>
<dbReference type="EC" id="3.1.22.4" evidence="2"/>